<comment type="subcellular location">
    <subcellularLocation>
        <location evidence="1">Nucleus</location>
    </subcellularLocation>
</comment>
<dbReference type="AlphaFoldDB" id="A0AAW1L3W3"/>
<evidence type="ECO:0000313" key="4">
    <source>
        <dbReference type="EMBL" id="KAK9729310.1"/>
    </source>
</evidence>
<dbReference type="Pfam" id="PF03221">
    <property type="entry name" value="HTH_Tnp_Tc5"/>
    <property type="match status" value="1"/>
</dbReference>
<dbReference type="SUPFAM" id="SSF46689">
    <property type="entry name" value="Homeodomain-like"/>
    <property type="match status" value="1"/>
</dbReference>
<dbReference type="InterPro" id="IPR006600">
    <property type="entry name" value="HTH_CenpB_DNA-bd_dom"/>
</dbReference>
<dbReference type="EMBL" id="JASPKY010000161">
    <property type="protein sequence ID" value="KAK9729310.1"/>
    <property type="molecule type" value="Genomic_DNA"/>
</dbReference>
<dbReference type="Proteomes" id="UP001458880">
    <property type="component" value="Unassembled WGS sequence"/>
</dbReference>
<keyword evidence="5" id="KW-1185">Reference proteome</keyword>
<dbReference type="GO" id="GO:0005634">
    <property type="term" value="C:nucleus"/>
    <property type="evidence" value="ECO:0007669"/>
    <property type="project" value="UniProtKB-SubCell"/>
</dbReference>
<sequence>MCFDLFPKVRSQNLPISGPIVKAKVKEIAQKRGYFAFTVSGGWLQKWLKRRNIAVKHIADKVSDINQVDVVQLKAKLPSGYPPEHIYNADES</sequence>
<accession>A0AAW1L3W3</accession>
<keyword evidence="2 4" id="KW-0238">DNA-binding</keyword>
<dbReference type="Gene3D" id="1.10.10.60">
    <property type="entry name" value="Homeodomain-like"/>
    <property type="match status" value="1"/>
</dbReference>
<name>A0AAW1L3W3_POPJA</name>
<evidence type="ECO:0000313" key="5">
    <source>
        <dbReference type="Proteomes" id="UP001458880"/>
    </source>
</evidence>
<feature type="domain" description="HTH CENPB-type" evidence="3">
    <location>
        <begin position="1"/>
        <end position="57"/>
    </location>
</feature>
<organism evidence="4 5">
    <name type="scientific">Popillia japonica</name>
    <name type="common">Japanese beetle</name>
    <dbReference type="NCBI Taxonomy" id="7064"/>
    <lineage>
        <taxon>Eukaryota</taxon>
        <taxon>Metazoa</taxon>
        <taxon>Ecdysozoa</taxon>
        <taxon>Arthropoda</taxon>
        <taxon>Hexapoda</taxon>
        <taxon>Insecta</taxon>
        <taxon>Pterygota</taxon>
        <taxon>Neoptera</taxon>
        <taxon>Endopterygota</taxon>
        <taxon>Coleoptera</taxon>
        <taxon>Polyphaga</taxon>
        <taxon>Scarabaeiformia</taxon>
        <taxon>Scarabaeidae</taxon>
        <taxon>Rutelinae</taxon>
        <taxon>Popillia</taxon>
    </lineage>
</organism>
<reference evidence="4 5" key="1">
    <citation type="journal article" date="2024" name="BMC Genomics">
        <title>De novo assembly and annotation of Popillia japonica's genome with initial clues to its potential as an invasive pest.</title>
        <authorList>
            <person name="Cucini C."/>
            <person name="Boschi S."/>
            <person name="Funari R."/>
            <person name="Cardaioli E."/>
            <person name="Iannotti N."/>
            <person name="Marturano G."/>
            <person name="Paoli F."/>
            <person name="Bruttini M."/>
            <person name="Carapelli A."/>
            <person name="Frati F."/>
            <person name="Nardi F."/>
        </authorList>
    </citation>
    <scope>NUCLEOTIDE SEQUENCE [LARGE SCALE GENOMIC DNA]</scope>
    <source>
        <strain evidence="4">DMR45628</strain>
    </source>
</reference>
<gene>
    <name evidence="4" type="ORF">QE152_g15980</name>
</gene>
<comment type="caution">
    <text evidence="4">The sequence shown here is derived from an EMBL/GenBank/DDBJ whole genome shotgun (WGS) entry which is preliminary data.</text>
</comment>
<dbReference type="GO" id="GO:0003677">
    <property type="term" value="F:DNA binding"/>
    <property type="evidence" value="ECO:0007669"/>
    <property type="project" value="UniProtKB-KW"/>
</dbReference>
<evidence type="ECO:0000256" key="1">
    <source>
        <dbReference type="ARBA" id="ARBA00004123"/>
    </source>
</evidence>
<evidence type="ECO:0000259" key="3">
    <source>
        <dbReference type="PROSITE" id="PS51253"/>
    </source>
</evidence>
<dbReference type="InterPro" id="IPR009057">
    <property type="entry name" value="Homeodomain-like_sf"/>
</dbReference>
<proteinExistence type="predicted"/>
<protein>
    <submittedName>
        <fullName evidence="4">Tc5 transposase DNA-binding domain</fullName>
    </submittedName>
</protein>
<dbReference type="PROSITE" id="PS51253">
    <property type="entry name" value="HTH_CENPB"/>
    <property type="match status" value="1"/>
</dbReference>
<evidence type="ECO:0000256" key="2">
    <source>
        <dbReference type="ARBA" id="ARBA00023125"/>
    </source>
</evidence>